<dbReference type="Gene3D" id="3.90.1150.10">
    <property type="entry name" value="Aspartate Aminotransferase, domain 1"/>
    <property type="match status" value="1"/>
</dbReference>
<dbReference type="PIRSF" id="PIRSF000521">
    <property type="entry name" value="Transaminase_4ab_Lys_Orn"/>
    <property type="match status" value="1"/>
</dbReference>
<evidence type="ECO:0000256" key="2">
    <source>
        <dbReference type="ARBA" id="ARBA00022605"/>
    </source>
</evidence>
<comment type="caution">
    <text evidence="6">The sequence shown here is derived from an EMBL/GenBank/DDBJ whole genome shotgun (WGS) entry which is preliminary data.</text>
</comment>
<comment type="similarity">
    <text evidence="5">Belongs to the class-III pyridoxal-phosphate-dependent aminotransferase family. ArgD subfamily.</text>
</comment>
<sequence length="385" mass="41871">MHIDEIVEKDARYVMPTYGRLKVAFERGRGALLYDTEGREYIDFVAGIAVNVLGHSHPALVEALCEQAKSLMHTSNLYYIEKQAELAERLCTISHMDRVFFCNSGAEAIEGAMKLARRITGRSKFVACEHSFHGRTIGALSITHKPEARLPFMPLLDAEFVPYGDAEAAAAAIDEDTAAFVVEPVQGEGGVNIPPRDFLPAVRDACDDAGALLVLDEVQTGFGRCGRWFAKEHFGVEPDIMTCAKAMAGGFPMGAVLAREGVSFSRGEHGSTFAGSPLACACALATIHTIESEHLIERAERLGRYFLQQLRGVESVLGCKVVEARGMGLMLALEMDGQCASVVDAALANGLLFNCTAGRVLRFVPPLVIEKEHIDRAINFLRENP</sequence>
<dbReference type="GO" id="GO:0030170">
    <property type="term" value="F:pyridoxal phosphate binding"/>
    <property type="evidence" value="ECO:0007669"/>
    <property type="project" value="InterPro"/>
</dbReference>
<dbReference type="AlphaFoldDB" id="A0A832RXK2"/>
<dbReference type="PROSITE" id="PS00600">
    <property type="entry name" value="AA_TRANSFER_CLASS_3"/>
    <property type="match status" value="1"/>
</dbReference>
<evidence type="ECO:0000256" key="4">
    <source>
        <dbReference type="ARBA" id="ARBA00022898"/>
    </source>
</evidence>
<dbReference type="PANTHER" id="PTHR11986:SF79">
    <property type="entry name" value="ACETYLORNITHINE AMINOTRANSFERASE, MITOCHONDRIAL"/>
    <property type="match status" value="1"/>
</dbReference>
<accession>A0A832RXK2</accession>
<dbReference type="NCBIfam" id="TIGR00707">
    <property type="entry name" value="argD"/>
    <property type="match status" value="1"/>
</dbReference>
<dbReference type="InterPro" id="IPR015424">
    <property type="entry name" value="PyrdxlP-dep_Trfase"/>
</dbReference>
<comment type="cofactor">
    <cofactor evidence="5">
        <name>pyridoxal 5'-phosphate</name>
        <dbReference type="ChEBI" id="CHEBI:597326"/>
    </cofactor>
    <text evidence="5">Binds 1 pyridoxal phosphate per subunit.</text>
</comment>
<dbReference type="InterPro" id="IPR049704">
    <property type="entry name" value="Aminotrans_3_PPA_site"/>
</dbReference>
<dbReference type="UniPathway" id="UPA00068">
    <property type="reaction ID" value="UER00109"/>
</dbReference>
<keyword evidence="1 5" id="KW-0032">Aminotransferase</keyword>
<dbReference type="FunFam" id="3.40.640.10:FF:000004">
    <property type="entry name" value="Acetylornithine aminotransferase"/>
    <property type="match status" value="1"/>
</dbReference>
<gene>
    <name evidence="5" type="primary">argD</name>
    <name evidence="6" type="ORF">HA299_03440</name>
</gene>
<evidence type="ECO:0000256" key="5">
    <source>
        <dbReference type="HAMAP-Rule" id="MF_01107"/>
    </source>
</evidence>
<feature type="binding site" evidence="5">
    <location>
        <position position="132"/>
    </location>
    <ligand>
        <name>pyridoxal 5'-phosphate</name>
        <dbReference type="ChEBI" id="CHEBI:597326"/>
    </ligand>
</feature>
<feature type="binding site" evidence="5">
    <location>
        <position position="272"/>
    </location>
    <ligand>
        <name>pyridoxal 5'-phosphate</name>
        <dbReference type="ChEBI" id="CHEBI:597326"/>
    </ligand>
</feature>
<dbReference type="PANTHER" id="PTHR11986">
    <property type="entry name" value="AMINOTRANSFERASE CLASS III"/>
    <property type="match status" value="1"/>
</dbReference>
<comment type="catalytic activity">
    <reaction evidence="5">
        <text>N(2)-acetyl-L-ornithine + 2-oxoglutarate = N-acetyl-L-glutamate 5-semialdehyde + L-glutamate</text>
        <dbReference type="Rhea" id="RHEA:18049"/>
        <dbReference type="ChEBI" id="CHEBI:16810"/>
        <dbReference type="ChEBI" id="CHEBI:29123"/>
        <dbReference type="ChEBI" id="CHEBI:29985"/>
        <dbReference type="ChEBI" id="CHEBI:57805"/>
        <dbReference type="EC" id="2.6.1.11"/>
    </reaction>
</comment>
<dbReference type="GO" id="GO:0005737">
    <property type="term" value="C:cytoplasm"/>
    <property type="evidence" value="ECO:0007669"/>
    <property type="project" value="UniProtKB-SubCell"/>
</dbReference>
<proteinExistence type="inferred from homology"/>
<comment type="subunit">
    <text evidence="5">Homodimer.</text>
</comment>
<protein>
    <recommendedName>
        <fullName evidence="5">Acetylornithine aminotransferase</fullName>
        <shortName evidence="5">ACOAT</shortName>
        <ecNumber evidence="5">2.6.1.11</ecNumber>
    </recommendedName>
</protein>
<keyword evidence="2 5" id="KW-0028">Amino-acid biosynthesis</keyword>
<dbReference type="GO" id="GO:0042802">
    <property type="term" value="F:identical protein binding"/>
    <property type="evidence" value="ECO:0007669"/>
    <property type="project" value="TreeGrafter"/>
</dbReference>
<dbReference type="NCBIfam" id="NF002325">
    <property type="entry name" value="PRK01278.1"/>
    <property type="match status" value="1"/>
</dbReference>
<dbReference type="EC" id="2.6.1.11" evidence="5"/>
<evidence type="ECO:0000256" key="3">
    <source>
        <dbReference type="ARBA" id="ARBA00022679"/>
    </source>
</evidence>
<dbReference type="Pfam" id="PF00202">
    <property type="entry name" value="Aminotran_3"/>
    <property type="match status" value="1"/>
</dbReference>
<dbReference type="InterPro" id="IPR005814">
    <property type="entry name" value="Aminotrans_3"/>
</dbReference>
<dbReference type="Proteomes" id="UP000600363">
    <property type="component" value="Unassembled WGS sequence"/>
</dbReference>
<keyword evidence="5" id="KW-0055">Arginine biosynthesis</keyword>
<organism evidence="6 7">
    <name type="scientific">Methermicoccus shengliensis</name>
    <dbReference type="NCBI Taxonomy" id="660064"/>
    <lineage>
        <taxon>Archaea</taxon>
        <taxon>Methanobacteriati</taxon>
        <taxon>Methanobacteriota</taxon>
        <taxon>Stenosarchaea group</taxon>
        <taxon>Methanomicrobia</taxon>
        <taxon>Methanosarcinales</taxon>
        <taxon>Methermicoccaceae</taxon>
        <taxon>Methermicoccus</taxon>
    </lineage>
</organism>
<dbReference type="RefSeq" id="WP_042687501.1">
    <property type="nucleotide sequence ID" value="NZ_DUIH01000011.1"/>
</dbReference>
<dbReference type="GO" id="GO:0003992">
    <property type="term" value="F:N2-acetyl-L-ornithine:2-oxoglutarate 5-aminotransferase activity"/>
    <property type="evidence" value="ECO:0007669"/>
    <property type="project" value="UniProtKB-UniRule"/>
</dbReference>
<dbReference type="CDD" id="cd00610">
    <property type="entry name" value="OAT_like"/>
    <property type="match status" value="1"/>
</dbReference>
<dbReference type="EMBL" id="DUIH01000011">
    <property type="protein sequence ID" value="HIH69659.1"/>
    <property type="molecule type" value="Genomic_DNA"/>
</dbReference>
<comment type="miscellaneous">
    <text evidence="5">May also have succinyldiaminopimelate aminotransferase activity, thus carrying out the corresponding step in lysine biosynthesis.</text>
</comment>
<dbReference type="NCBIfam" id="NF002874">
    <property type="entry name" value="PRK03244.1"/>
    <property type="match status" value="1"/>
</dbReference>
<name>A0A832RXK2_9EURY</name>
<dbReference type="HAMAP" id="MF_01107">
    <property type="entry name" value="ArgD_aminotrans_3"/>
    <property type="match status" value="1"/>
</dbReference>
<feature type="modified residue" description="N6-(pyridoxal phosphate)lysine" evidence="5">
    <location>
        <position position="245"/>
    </location>
</feature>
<dbReference type="InterPro" id="IPR015422">
    <property type="entry name" value="PyrdxlP-dep_Trfase_small"/>
</dbReference>
<dbReference type="InterPro" id="IPR050103">
    <property type="entry name" value="Class-III_PLP-dep_AT"/>
</dbReference>
<keyword evidence="3 5" id="KW-0808">Transferase</keyword>
<reference evidence="6" key="1">
    <citation type="journal article" date="2020" name="bioRxiv">
        <title>A rank-normalized archaeal taxonomy based on genome phylogeny resolves widespread incomplete and uneven classifications.</title>
        <authorList>
            <person name="Rinke C."/>
            <person name="Chuvochina M."/>
            <person name="Mussig A.J."/>
            <person name="Chaumeil P.-A."/>
            <person name="Waite D.W."/>
            <person name="Whitman W.B."/>
            <person name="Parks D.H."/>
            <person name="Hugenholtz P."/>
        </authorList>
    </citation>
    <scope>NUCLEOTIDE SEQUENCE</scope>
    <source>
        <strain evidence="6">UBA12518</strain>
    </source>
</reference>
<dbReference type="GO" id="GO:0006526">
    <property type="term" value="P:L-arginine biosynthetic process"/>
    <property type="evidence" value="ECO:0007669"/>
    <property type="project" value="UniProtKB-UniRule"/>
</dbReference>
<feature type="binding site" evidence="5">
    <location>
        <position position="135"/>
    </location>
    <ligand>
        <name>N(2)-acetyl-L-ornithine</name>
        <dbReference type="ChEBI" id="CHEBI:57805"/>
    </ligand>
</feature>
<feature type="binding site" evidence="5">
    <location>
        <begin position="105"/>
        <end position="106"/>
    </location>
    <ligand>
        <name>pyridoxal 5'-phosphate</name>
        <dbReference type="ChEBI" id="CHEBI:597326"/>
    </ligand>
</feature>
<keyword evidence="4 5" id="KW-0663">Pyridoxal phosphate</keyword>
<feature type="binding site" evidence="5">
    <location>
        <position position="271"/>
    </location>
    <ligand>
        <name>N(2)-acetyl-L-ornithine</name>
        <dbReference type="ChEBI" id="CHEBI:57805"/>
    </ligand>
</feature>
<dbReference type="Gene3D" id="3.40.640.10">
    <property type="entry name" value="Type I PLP-dependent aspartate aminotransferase-like (Major domain)"/>
    <property type="match status" value="1"/>
</dbReference>
<comment type="pathway">
    <text evidence="5">Amino-acid biosynthesis; L-arginine biosynthesis; N(2)-acetyl-L-ornithine from L-glutamate: step 4/4.</text>
</comment>
<evidence type="ECO:0000313" key="7">
    <source>
        <dbReference type="Proteomes" id="UP000600363"/>
    </source>
</evidence>
<dbReference type="SUPFAM" id="SSF53383">
    <property type="entry name" value="PLP-dependent transferases"/>
    <property type="match status" value="1"/>
</dbReference>
<dbReference type="InterPro" id="IPR004636">
    <property type="entry name" value="AcOrn/SuccOrn_fam"/>
</dbReference>
<evidence type="ECO:0000313" key="6">
    <source>
        <dbReference type="EMBL" id="HIH69659.1"/>
    </source>
</evidence>
<feature type="binding site" evidence="5">
    <location>
        <begin position="216"/>
        <end position="219"/>
    </location>
    <ligand>
        <name>pyridoxal 5'-phosphate</name>
        <dbReference type="ChEBI" id="CHEBI:597326"/>
    </ligand>
</feature>
<comment type="subcellular location">
    <subcellularLocation>
        <location evidence="5">Cytoplasm</location>
    </subcellularLocation>
</comment>
<evidence type="ECO:0000256" key="1">
    <source>
        <dbReference type="ARBA" id="ARBA00022576"/>
    </source>
</evidence>
<dbReference type="InterPro" id="IPR015421">
    <property type="entry name" value="PyrdxlP-dep_Trfase_major"/>
</dbReference>
<keyword evidence="5" id="KW-0963">Cytoplasm</keyword>